<accession>A0A0E9TBP9</accession>
<reference evidence="1" key="2">
    <citation type="journal article" date="2015" name="Fish Shellfish Immunol.">
        <title>Early steps in the European eel (Anguilla anguilla)-Vibrio vulnificus interaction in the gills: Role of the RtxA13 toxin.</title>
        <authorList>
            <person name="Callol A."/>
            <person name="Pajuelo D."/>
            <person name="Ebbesson L."/>
            <person name="Teles M."/>
            <person name="MacKenzie S."/>
            <person name="Amaro C."/>
        </authorList>
    </citation>
    <scope>NUCLEOTIDE SEQUENCE</scope>
</reference>
<dbReference type="EMBL" id="GBXM01058277">
    <property type="protein sequence ID" value="JAH50300.1"/>
    <property type="molecule type" value="Transcribed_RNA"/>
</dbReference>
<dbReference type="AlphaFoldDB" id="A0A0E9TBP9"/>
<proteinExistence type="predicted"/>
<organism evidence="1">
    <name type="scientific">Anguilla anguilla</name>
    <name type="common">European freshwater eel</name>
    <name type="synonym">Muraena anguilla</name>
    <dbReference type="NCBI Taxonomy" id="7936"/>
    <lineage>
        <taxon>Eukaryota</taxon>
        <taxon>Metazoa</taxon>
        <taxon>Chordata</taxon>
        <taxon>Craniata</taxon>
        <taxon>Vertebrata</taxon>
        <taxon>Euteleostomi</taxon>
        <taxon>Actinopterygii</taxon>
        <taxon>Neopterygii</taxon>
        <taxon>Teleostei</taxon>
        <taxon>Anguilliformes</taxon>
        <taxon>Anguillidae</taxon>
        <taxon>Anguilla</taxon>
    </lineage>
</organism>
<reference evidence="1" key="1">
    <citation type="submission" date="2014-11" db="EMBL/GenBank/DDBJ databases">
        <authorList>
            <person name="Amaro Gonzalez C."/>
        </authorList>
    </citation>
    <scope>NUCLEOTIDE SEQUENCE</scope>
</reference>
<protein>
    <submittedName>
        <fullName evidence="1">Uncharacterized protein</fullName>
    </submittedName>
</protein>
<sequence>MVWCANADPQARGLKRCGEIHFLPLRHGVWVSCRNGA</sequence>
<evidence type="ECO:0000313" key="1">
    <source>
        <dbReference type="EMBL" id="JAH50300.1"/>
    </source>
</evidence>
<name>A0A0E9TBP9_ANGAN</name>